<gene>
    <name evidence="1" type="ORF">ATH84_103922</name>
</gene>
<dbReference type="AlphaFoldDB" id="A0AAQ0KK73"/>
<dbReference type="Gene3D" id="1.10.10.10">
    <property type="entry name" value="Winged helix-like DNA-binding domain superfamily/Winged helix DNA-binding domain"/>
    <property type="match status" value="1"/>
</dbReference>
<reference evidence="1 2" key="1">
    <citation type="submission" date="2018-08" db="EMBL/GenBank/DDBJ databases">
        <title>Genomic Encyclopedia of Archaeal and Bacterial Type Strains, Phase II (KMG-II): from individual species to whole genera.</title>
        <authorList>
            <person name="Goeker M."/>
        </authorList>
    </citation>
    <scope>NUCLEOTIDE SEQUENCE [LARGE SCALE GENOMIC DNA]</scope>
    <source>
        <strain evidence="1 2">DSM 582</strain>
    </source>
</reference>
<dbReference type="SUPFAM" id="SSF46689">
    <property type="entry name" value="Homeodomain-like"/>
    <property type="match status" value="1"/>
</dbReference>
<dbReference type="EMBL" id="QUMX01000039">
    <property type="protein sequence ID" value="REG34093.1"/>
    <property type="molecule type" value="Genomic_DNA"/>
</dbReference>
<dbReference type="InterPro" id="IPR009057">
    <property type="entry name" value="Homeodomain-like_sf"/>
</dbReference>
<protein>
    <recommendedName>
        <fullName evidence="3">Transposase</fullName>
    </recommendedName>
</protein>
<sequence length="107" mass="11972">MSQMTIRFSREMRAQAVRLVLDNGDQHVFRLPWVLSISAKIGCGAQMPKGWVQKAEVDSGKRAGIPTEMAQRMQALERQNRELRQAKEVFRKGEGLAIGSRAGPHPS</sequence>
<keyword evidence="2" id="KW-1185">Reference proteome</keyword>
<dbReference type="Proteomes" id="UP000256794">
    <property type="component" value="Unassembled WGS sequence"/>
</dbReference>
<evidence type="ECO:0008006" key="3">
    <source>
        <dbReference type="Google" id="ProtNLM"/>
    </source>
</evidence>
<accession>A0AAQ0KK73</accession>
<dbReference type="RefSeq" id="WP_036758271.1">
    <property type="nucleotide sequence ID" value="NZ_CP035287.1"/>
</dbReference>
<comment type="caution">
    <text evidence="1">The sequence shown here is derived from an EMBL/GenBank/DDBJ whole genome shotgun (WGS) entry which is preliminary data.</text>
</comment>
<evidence type="ECO:0000313" key="1">
    <source>
        <dbReference type="EMBL" id="REG34093.1"/>
    </source>
</evidence>
<dbReference type="InterPro" id="IPR036388">
    <property type="entry name" value="WH-like_DNA-bd_sf"/>
</dbReference>
<evidence type="ECO:0000313" key="2">
    <source>
        <dbReference type="Proteomes" id="UP000256794"/>
    </source>
</evidence>
<organism evidence="1 2">
    <name type="scientific">Paracoccus versutus</name>
    <name type="common">Thiobacillus versutus</name>
    <dbReference type="NCBI Taxonomy" id="34007"/>
    <lineage>
        <taxon>Bacteria</taxon>
        <taxon>Pseudomonadati</taxon>
        <taxon>Pseudomonadota</taxon>
        <taxon>Alphaproteobacteria</taxon>
        <taxon>Rhodobacterales</taxon>
        <taxon>Paracoccaceae</taxon>
        <taxon>Paracoccus</taxon>
    </lineage>
</organism>
<name>A0AAQ0KK73_PARVE</name>
<proteinExistence type="predicted"/>